<dbReference type="SUPFAM" id="SSF52343">
    <property type="entry name" value="Ferredoxin reductase-like, C-terminal NADP-linked domain"/>
    <property type="match status" value="1"/>
</dbReference>
<dbReference type="InterPro" id="IPR001433">
    <property type="entry name" value="OxRdtase_FAD/NAD-bd"/>
</dbReference>
<dbReference type="SUPFAM" id="SSF63380">
    <property type="entry name" value="Riboflavin synthase domain-like"/>
    <property type="match status" value="1"/>
</dbReference>
<dbReference type="Gene3D" id="3.40.50.360">
    <property type="match status" value="1"/>
</dbReference>
<dbReference type="PRINTS" id="PR00371">
    <property type="entry name" value="FPNCR"/>
</dbReference>
<evidence type="ECO:0000256" key="1">
    <source>
        <dbReference type="ARBA" id="ARBA00001917"/>
    </source>
</evidence>
<feature type="domain" description="FAD-binding FR-type" evidence="9">
    <location>
        <begin position="308"/>
        <end position="585"/>
    </location>
</feature>
<evidence type="ECO:0000313" key="10">
    <source>
        <dbReference type="EMBL" id="KAK9905499.1"/>
    </source>
</evidence>
<keyword evidence="5" id="KW-0274">FAD</keyword>
<evidence type="ECO:0000259" key="9">
    <source>
        <dbReference type="PROSITE" id="PS51384"/>
    </source>
</evidence>
<dbReference type="PROSITE" id="PS50902">
    <property type="entry name" value="FLAVODOXIN_LIKE"/>
    <property type="match status" value="1"/>
</dbReference>
<feature type="region of interest" description="Disordered" evidence="7">
    <location>
        <begin position="101"/>
        <end position="124"/>
    </location>
</feature>
<comment type="cofactor">
    <cofactor evidence="1">
        <name>FMN</name>
        <dbReference type="ChEBI" id="CHEBI:58210"/>
    </cofactor>
</comment>
<dbReference type="InterPro" id="IPR039261">
    <property type="entry name" value="FNR_nucleotide-bd"/>
</dbReference>
<dbReference type="Pfam" id="PF00667">
    <property type="entry name" value="FAD_binding_1"/>
    <property type="match status" value="2"/>
</dbReference>
<comment type="cofactor">
    <cofactor evidence="2">
        <name>FAD</name>
        <dbReference type="ChEBI" id="CHEBI:57692"/>
    </cofactor>
</comment>
<protein>
    <recommendedName>
        <fullName evidence="12">Riboflavin synthase domain-like protein</fullName>
    </recommendedName>
</protein>
<organism evidence="10 11">
    <name type="scientific">Coccomyxa subellipsoidea</name>
    <dbReference type="NCBI Taxonomy" id="248742"/>
    <lineage>
        <taxon>Eukaryota</taxon>
        <taxon>Viridiplantae</taxon>
        <taxon>Chlorophyta</taxon>
        <taxon>core chlorophytes</taxon>
        <taxon>Trebouxiophyceae</taxon>
        <taxon>Trebouxiophyceae incertae sedis</taxon>
        <taxon>Coccomyxaceae</taxon>
        <taxon>Coccomyxa</taxon>
    </lineage>
</organism>
<keyword evidence="3" id="KW-0285">Flavoprotein</keyword>
<dbReference type="PANTHER" id="PTHR19384">
    <property type="entry name" value="NITRIC OXIDE SYNTHASE-RELATED"/>
    <property type="match status" value="1"/>
</dbReference>
<dbReference type="InterPro" id="IPR017927">
    <property type="entry name" value="FAD-bd_FR_type"/>
</dbReference>
<evidence type="ECO:0000256" key="6">
    <source>
        <dbReference type="ARBA" id="ARBA00022857"/>
    </source>
</evidence>
<dbReference type="Pfam" id="PF00175">
    <property type="entry name" value="NAD_binding_1"/>
    <property type="match status" value="1"/>
</dbReference>
<keyword evidence="4" id="KW-0288">FMN</keyword>
<sequence>MGLSKLTLDERTTIKASWLWTGLVAAPVAWYVYSRLRNRPPPREASFDAFLRPGAKAAKVQREDKPRPAANFSAFLKRPEQAQKPVRQAASFSSFLRKQPGQAEPAAAAATESPTDAESIIEAGPGPEQKPVTVLYGTEYGFSKEIAEKLLGKLKESGALWPRLLDMAEHPEGYPLEAEQALLVVCSTQGDGVPPSEAREFCDWLAGPAAPKLAGLNFSICALGDTSYTHFCACGKAIDSRLEQLGAKRCAPRADINREDWKAVDAWIESAVGSLLELPLKTLVQSTGGPASGVQQQSAPKQKRWGKQRPYYGRVVAIEGLCNITSSDDKDTIRVEVDLGDSALTYIPGDALGILPTNCPQGLEELIEALGVARDTQVPVPSWHYEEAQARTEITMPLHEALSLCYDLRAPKPELLTVLLSSIQKSSQPRAQNGHQNGFAVKDGIDAKLPNGYLANGHAANGLQNGHAPVTQEEKLKQLIASGEASIEAYFEPRHVTDVLHDFNEANPDLQKVLAALRPLLPRLYSISSSMLEGQRSVQITVATVRYESLGRPRIGVTSTYLAERLKVGDVVPVYIHKNPDFRLPEDPARPIIMVGPGTGLAPFRAFMQERLLGKADGTSLGQAVLYFGCRRSDQDYLYGDLLEGWAASGSLTLFTAFSRQQAHKVYVQDRLRESGQLLWRLLESGGHFYVCGDAAHMAGAVEEALLAIIEAQQGNGPEAARAYLADLTAQQRYQRDIWY</sequence>
<dbReference type="PANTHER" id="PTHR19384:SF128">
    <property type="entry name" value="NADPH OXIDOREDUCTASE A"/>
    <property type="match status" value="1"/>
</dbReference>
<dbReference type="Proteomes" id="UP001491310">
    <property type="component" value="Unassembled WGS sequence"/>
</dbReference>
<dbReference type="Gene3D" id="2.40.30.10">
    <property type="entry name" value="Translation factors"/>
    <property type="match status" value="2"/>
</dbReference>
<reference evidence="10 11" key="1">
    <citation type="journal article" date="2024" name="Nat. Commun.">
        <title>Phylogenomics reveals the evolutionary origins of lichenization in chlorophyte algae.</title>
        <authorList>
            <person name="Puginier C."/>
            <person name="Libourel C."/>
            <person name="Otte J."/>
            <person name="Skaloud P."/>
            <person name="Haon M."/>
            <person name="Grisel S."/>
            <person name="Petersen M."/>
            <person name="Berrin J.G."/>
            <person name="Delaux P.M."/>
            <person name="Dal Grande F."/>
            <person name="Keller J."/>
        </authorList>
    </citation>
    <scope>NUCLEOTIDE SEQUENCE [LARGE SCALE GENOMIC DNA]</scope>
    <source>
        <strain evidence="10 11">SAG 216-7</strain>
    </source>
</reference>
<evidence type="ECO:0000256" key="4">
    <source>
        <dbReference type="ARBA" id="ARBA00022643"/>
    </source>
</evidence>
<dbReference type="InterPro" id="IPR001709">
    <property type="entry name" value="Flavoprot_Pyr_Nucl_cyt_Rdtase"/>
</dbReference>
<dbReference type="Pfam" id="PF00258">
    <property type="entry name" value="Flavodoxin_1"/>
    <property type="match status" value="1"/>
</dbReference>
<dbReference type="Gene3D" id="3.40.50.80">
    <property type="entry name" value="Nucleotide-binding domain of ferredoxin-NADP reductase (FNR) module"/>
    <property type="match status" value="1"/>
</dbReference>
<dbReference type="InterPro" id="IPR017938">
    <property type="entry name" value="Riboflavin_synthase-like_b-brl"/>
</dbReference>
<dbReference type="EMBL" id="JALJOT010000011">
    <property type="protein sequence ID" value="KAK9905499.1"/>
    <property type="molecule type" value="Genomic_DNA"/>
</dbReference>
<evidence type="ECO:0000313" key="11">
    <source>
        <dbReference type="Proteomes" id="UP001491310"/>
    </source>
</evidence>
<dbReference type="InterPro" id="IPR029039">
    <property type="entry name" value="Flavoprotein-like_sf"/>
</dbReference>
<keyword evidence="6" id="KW-0521">NADP</keyword>
<evidence type="ECO:0000256" key="5">
    <source>
        <dbReference type="ARBA" id="ARBA00022827"/>
    </source>
</evidence>
<keyword evidence="11" id="KW-1185">Reference proteome</keyword>
<evidence type="ECO:0008006" key="12">
    <source>
        <dbReference type="Google" id="ProtNLM"/>
    </source>
</evidence>
<evidence type="ECO:0000259" key="8">
    <source>
        <dbReference type="PROSITE" id="PS50902"/>
    </source>
</evidence>
<comment type="caution">
    <text evidence="10">The sequence shown here is derived from an EMBL/GenBank/DDBJ whole genome shotgun (WGS) entry which is preliminary data.</text>
</comment>
<proteinExistence type="predicted"/>
<feature type="compositionally biased region" description="Low complexity" evidence="7">
    <location>
        <begin position="103"/>
        <end position="118"/>
    </location>
</feature>
<name>A0ABR2YHJ1_9CHLO</name>
<dbReference type="InterPro" id="IPR003097">
    <property type="entry name" value="CysJ-like_FAD-binding"/>
</dbReference>
<dbReference type="PROSITE" id="PS51384">
    <property type="entry name" value="FAD_FR"/>
    <property type="match status" value="1"/>
</dbReference>
<dbReference type="InterPro" id="IPR001094">
    <property type="entry name" value="Flavdoxin-like"/>
</dbReference>
<gene>
    <name evidence="10" type="ORF">WJX75_000993</name>
</gene>
<accession>A0ABR2YHJ1</accession>
<feature type="domain" description="Flavodoxin-like" evidence="8">
    <location>
        <begin position="132"/>
        <end position="272"/>
    </location>
</feature>
<evidence type="ECO:0000256" key="2">
    <source>
        <dbReference type="ARBA" id="ARBA00001974"/>
    </source>
</evidence>
<dbReference type="InterPro" id="IPR008254">
    <property type="entry name" value="Flavodoxin/NO_synth"/>
</dbReference>
<dbReference type="SUPFAM" id="SSF52218">
    <property type="entry name" value="Flavoproteins"/>
    <property type="match status" value="1"/>
</dbReference>
<evidence type="ECO:0000256" key="7">
    <source>
        <dbReference type="SAM" id="MobiDB-lite"/>
    </source>
</evidence>
<dbReference type="PRINTS" id="PR00369">
    <property type="entry name" value="FLAVODOXIN"/>
</dbReference>
<evidence type="ECO:0000256" key="3">
    <source>
        <dbReference type="ARBA" id="ARBA00022630"/>
    </source>
</evidence>